<dbReference type="STRING" id="377629.TERTU_0590"/>
<dbReference type="PANTHER" id="PTHR28008">
    <property type="entry name" value="DOMAIN PROTEIN, PUTATIVE (AFU_ORTHOLOGUE AFUA_3G10980)-RELATED"/>
    <property type="match status" value="1"/>
</dbReference>
<dbReference type="AlphaFoldDB" id="C5BNM1"/>
<protein>
    <submittedName>
        <fullName evidence="3">Membrane protein</fullName>
    </submittedName>
</protein>
<dbReference type="HOGENOM" id="CLU_1864176_0_0_6"/>
<evidence type="ECO:0000313" key="3">
    <source>
        <dbReference type="EMBL" id="ACR11699.1"/>
    </source>
</evidence>
<proteinExistence type="predicted"/>
<reference evidence="3 4" key="1">
    <citation type="journal article" date="2009" name="PLoS ONE">
        <title>The complete genome of Teredinibacter turnerae T7901: an intracellular endosymbiont of marine wood-boring bivalves (shipworms).</title>
        <authorList>
            <person name="Yang J.C."/>
            <person name="Madupu R."/>
            <person name="Durkin A.S."/>
            <person name="Ekborg N.A."/>
            <person name="Pedamallu C.S."/>
            <person name="Hostetler J.B."/>
            <person name="Radune D."/>
            <person name="Toms B.S."/>
            <person name="Henrissat B."/>
            <person name="Coutinho P.M."/>
            <person name="Schwarz S."/>
            <person name="Field L."/>
            <person name="Trindade-Silva A.E."/>
            <person name="Soares C.A.G."/>
            <person name="Elshahawi S."/>
            <person name="Hanora A."/>
            <person name="Schmidt E.W."/>
            <person name="Haygood M.G."/>
            <person name="Posfai J."/>
            <person name="Benner J."/>
            <person name="Madinger C."/>
            <person name="Nove J."/>
            <person name="Anton B."/>
            <person name="Chaudhary K."/>
            <person name="Foster J."/>
            <person name="Holman A."/>
            <person name="Kumar S."/>
            <person name="Lessard P.A."/>
            <person name="Luyten Y.A."/>
            <person name="Slatko B."/>
            <person name="Wood N."/>
            <person name="Wu B."/>
            <person name="Teplitski M."/>
            <person name="Mougous J.D."/>
            <person name="Ward N."/>
            <person name="Eisen J.A."/>
            <person name="Badger J.H."/>
            <person name="Distel D.L."/>
        </authorList>
    </citation>
    <scope>NUCLEOTIDE SEQUENCE [LARGE SCALE GENOMIC DNA]</scope>
    <source>
        <strain evidence="4">ATCC 39867 / T7901</strain>
    </source>
</reference>
<keyword evidence="4" id="KW-1185">Reference proteome</keyword>
<feature type="transmembrane region" description="Helical" evidence="1">
    <location>
        <begin position="78"/>
        <end position="96"/>
    </location>
</feature>
<feature type="transmembrane region" description="Helical" evidence="1">
    <location>
        <begin position="20"/>
        <end position="38"/>
    </location>
</feature>
<dbReference type="Proteomes" id="UP000009080">
    <property type="component" value="Chromosome"/>
</dbReference>
<feature type="domain" description="VanZ-like" evidence="2">
    <location>
        <begin position="57"/>
        <end position="124"/>
    </location>
</feature>
<evidence type="ECO:0000256" key="1">
    <source>
        <dbReference type="SAM" id="Phobius"/>
    </source>
</evidence>
<organism evidence="3 4">
    <name type="scientific">Teredinibacter turnerae (strain ATCC 39867 / T7901)</name>
    <dbReference type="NCBI Taxonomy" id="377629"/>
    <lineage>
        <taxon>Bacteria</taxon>
        <taxon>Pseudomonadati</taxon>
        <taxon>Pseudomonadota</taxon>
        <taxon>Gammaproteobacteria</taxon>
        <taxon>Cellvibrionales</taxon>
        <taxon>Cellvibrionaceae</taxon>
        <taxon>Teredinibacter</taxon>
    </lineage>
</organism>
<dbReference type="PANTHER" id="PTHR28008:SF1">
    <property type="entry name" value="DOMAIN PROTEIN, PUTATIVE (AFU_ORTHOLOGUE AFUA_3G10980)-RELATED"/>
    <property type="match status" value="1"/>
</dbReference>
<dbReference type="EMBL" id="CP001614">
    <property type="protein sequence ID" value="ACR11699.1"/>
    <property type="molecule type" value="Genomic_DNA"/>
</dbReference>
<name>C5BNM1_TERTT</name>
<keyword evidence="1" id="KW-0812">Transmembrane</keyword>
<dbReference type="RefSeq" id="WP_015817811.1">
    <property type="nucleotide sequence ID" value="NC_012997.1"/>
</dbReference>
<dbReference type="Pfam" id="PF04892">
    <property type="entry name" value="VanZ"/>
    <property type="match status" value="1"/>
</dbReference>
<gene>
    <name evidence="3" type="ordered locus">TERTU_0590</name>
</gene>
<dbReference type="OrthoDB" id="5706609at2"/>
<keyword evidence="1" id="KW-1133">Transmembrane helix</keyword>
<dbReference type="eggNOG" id="COG4767">
    <property type="taxonomic scope" value="Bacteria"/>
</dbReference>
<keyword evidence="1" id="KW-0472">Membrane</keyword>
<evidence type="ECO:0000259" key="2">
    <source>
        <dbReference type="Pfam" id="PF04892"/>
    </source>
</evidence>
<dbReference type="NCBIfam" id="NF037970">
    <property type="entry name" value="vanZ_1"/>
    <property type="match status" value="1"/>
</dbReference>
<evidence type="ECO:0000313" key="4">
    <source>
        <dbReference type="Proteomes" id="UP000009080"/>
    </source>
</evidence>
<feature type="transmembrane region" description="Helical" evidence="1">
    <location>
        <begin position="53"/>
        <end position="71"/>
    </location>
</feature>
<dbReference type="InterPro" id="IPR006976">
    <property type="entry name" value="VanZ-like"/>
</dbReference>
<feature type="transmembrane region" description="Helical" evidence="1">
    <location>
        <begin position="108"/>
        <end position="128"/>
    </location>
</feature>
<dbReference type="KEGG" id="ttu:TERTU_0590"/>
<accession>C5BNM1</accession>
<sequence length="137" mass="15214">MNHPLNNGAYALFYTSPWQWLRIGQLAAALLIFAYYALKPPGAPGNGPFSDEVLHFSGNVLLALSCWVAFFGRWNLRYLVLAAFIYSMAIEIAQGLTPARTPDMADALMNTAGLSAGTAIAFLLQRWLRHVKRLKEQ</sequence>